<name>M7NZL5_9BACT</name>
<evidence type="ECO:0008006" key="3">
    <source>
        <dbReference type="Google" id="ProtNLM"/>
    </source>
</evidence>
<dbReference type="RefSeq" id="WP_009194517.1">
    <property type="nucleotide sequence ID" value="NZ_AODQ01000018.1"/>
</dbReference>
<dbReference type="InterPro" id="IPR039968">
    <property type="entry name" value="BcerS-like"/>
</dbReference>
<dbReference type="EMBL" id="AODQ01000018">
    <property type="protein sequence ID" value="EMR03779.1"/>
    <property type="molecule type" value="Genomic_DNA"/>
</dbReference>
<dbReference type="SUPFAM" id="SSF55729">
    <property type="entry name" value="Acyl-CoA N-acyltransferases (Nat)"/>
    <property type="match status" value="1"/>
</dbReference>
<dbReference type="InterPro" id="IPR016181">
    <property type="entry name" value="Acyl_CoA_acyltransferase"/>
</dbReference>
<keyword evidence="2" id="KW-1185">Reference proteome</keyword>
<dbReference type="Gene3D" id="3.40.630.30">
    <property type="match status" value="1"/>
</dbReference>
<evidence type="ECO:0000313" key="1">
    <source>
        <dbReference type="EMBL" id="EMR03779.1"/>
    </source>
</evidence>
<dbReference type="PANTHER" id="PTHR41368:SF1">
    <property type="entry name" value="PROTEIN YGHO"/>
    <property type="match status" value="1"/>
</dbReference>
<comment type="caution">
    <text evidence="1">The sequence shown here is derived from an EMBL/GenBank/DDBJ whole genome shotgun (WGS) entry which is preliminary data.</text>
</comment>
<organism evidence="1 2">
    <name type="scientific">Cesiribacter andamanensis AMV16</name>
    <dbReference type="NCBI Taxonomy" id="1279009"/>
    <lineage>
        <taxon>Bacteria</taxon>
        <taxon>Pseudomonadati</taxon>
        <taxon>Bacteroidota</taxon>
        <taxon>Cytophagia</taxon>
        <taxon>Cytophagales</taxon>
        <taxon>Cesiribacteraceae</taxon>
        <taxon>Cesiribacter</taxon>
    </lineage>
</organism>
<dbReference type="PANTHER" id="PTHR41368">
    <property type="entry name" value="PROTEIN YGHO"/>
    <property type="match status" value="1"/>
</dbReference>
<dbReference type="PATRIC" id="fig|1279009.4.peg.1132"/>
<reference evidence="1 2" key="1">
    <citation type="journal article" date="2013" name="Genome Announc.">
        <title>Draft Genome Sequence of Cesiribacter andamanensis Strain AMV16T, Isolated from a Soil Sample from a Mud Volcano in the Andaman Islands, India.</title>
        <authorList>
            <person name="Shivaji S."/>
            <person name="Ara S."/>
            <person name="Begum Z."/>
            <person name="Srinivas T.N."/>
            <person name="Singh A."/>
            <person name="Kumar Pinnaka A."/>
        </authorList>
    </citation>
    <scope>NUCLEOTIDE SEQUENCE [LARGE SCALE GENOMIC DNA]</scope>
    <source>
        <strain evidence="1 2">AMV16</strain>
    </source>
</reference>
<dbReference type="Proteomes" id="UP000011910">
    <property type="component" value="Unassembled WGS sequence"/>
</dbReference>
<dbReference type="AlphaFoldDB" id="M7NZL5"/>
<protein>
    <recommendedName>
        <fullName evidence="3">N-acetyltransferase domain-containing protein</fullName>
    </recommendedName>
</protein>
<evidence type="ECO:0000313" key="2">
    <source>
        <dbReference type="Proteomes" id="UP000011910"/>
    </source>
</evidence>
<dbReference type="eggNOG" id="COG0456">
    <property type="taxonomic scope" value="Bacteria"/>
</dbReference>
<gene>
    <name evidence="1" type="ORF">ADICEAN_01117</name>
</gene>
<sequence length="403" mass="47267">MQATQSKKISYSRNVVVPVTDHLLEQDFLQVHVALNRQQPNWIRPLDTDVKAVFDPAKNKAYRRGEALRWLLYNPQGTPIGRIAAFVDPRYTNKGDGMRVGGIGFFDCIDQQEAANQLFNTAREWLQQRGMQAMDGPINFGERDRWWGLLVEGFQEPLYTMNYNPPYYQRLFEAYGFKNFYNQICWRLPVAGTSTQLQPKFYEAHARFAANPDFEARYLKTANLKQLAADFCTVYNKAWASHEGNKEMQPQQAYKLFSFMKPILDRRLVWFVYHKGEPVAMWINIPDINQLVKHLNGRFGWWAKIRFMVLKQLGVCTRFVGIIYGIVPQFQGSGVDYYMIVEAEKVIKAKTRYKEVELQWQGDFNPKMLNISRNLGAEQSRLLTTYRYLFDRQQPFHRHPVLQ</sequence>
<dbReference type="STRING" id="1279009.ADICEAN_01117"/>
<proteinExistence type="predicted"/>
<accession>M7NZL5</accession>